<accession>E1YJS7</accession>
<dbReference type="GO" id="GO:0016779">
    <property type="term" value="F:nucleotidyltransferase activity"/>
    <property type="evidence" value="ECO:0007669"/>
    <property type="project" value="InterPro"/>
</dbReference>
<gene>
    <name evidence="2" type="ORF">N47_E50430</name>
    <name evidence="3" type="ORF">N47_E50520</name>
</gene>
<reference evidence="2" key="1">
    <citation type="journal article" date="2011" name="Environ. Microbiol.">
        <title>Genomic insights into the metabolic potential of the polycyclic aromatic hydrocarbon degrading sulfate-reducing Deltaproteobacterium N47.</title>
        <authorList>
            <person name="Bergmann F."/>
            <person name="Selesi D."/>
            <person name="Weinmaier T."/>
            <person name="Tischler P."/>
            <person name="Rattei T."/>
            <person name="Meckenstock R.U."/>
        </authorList>
    </citation>
    <scope>NUCLEOTIDE SEQUENCE</scope>
</reference>
<dbReference type="SUPFAM" id="SSF81301">
    <property type="entry name" value="Nucleotidyltransferase"/>
    <property type="match status" value="1"/>
</dbReference>
<dbReference type="EMBL" id="FR695877">
    <property type="protein sequence ID" value="CBX31540.1"/>
    <property type="molecule type" value="Genomic_DNA"/>
</dbReference>
<proteinExistence type="predicted"/>
<dbReference type="EMBL" id="FR695877">
    <property type="protein sequence ID" value="CBX31531.1"/>
    <property type="molecule type" value="Genomic_DNA"/>
</dbReference>
<evidence type="ECO:0000313" key="2">
    <source>
        <dbReference type="EMBL" id="CBX31531.1"/>
    </source>
</evidence>
<protein>
    <recommendedName>
        <fullName evidence="1">Polymerase nucleotidyl transferase domain-containing protein</fullName>
    </recommendedName>
</protein>
<evidence type="ECO:0000259" key="1">
    <source>
        <dbReference type="Pfam" id="PF01909"/>
    </source>
</evidence>
<dbReference type="CDD" id="cd05403">
    <property type="entry name" value="NT_KNTase_like"/>
    <property type="match status" value="1"/>
</dbReference>
<dbReference type="InterPro" id="IPR043519">
    <property type="entry name" value="NT_sf"/>
</dbReference>
<dbReference type="PANTHER" id="PTHR43449">
    <property type="entry name" value="NUCLEOTIDYLTRANSFERASE"/>
    <property type="match status" value="1"/>
</dbReference>
<organism evidence="2">
    <name type="scientific">uncultured Desulfobacterium sp</name>
    <dbReference type="NCBI Taxonomy" id="201089"/>
    <lineage>
        <taxon>Bacteria</taxon>
        <taxon>Pseudomonadati</taxon>
        <taxon>Thermodesulfobacteriota</taxon>
        <taxon>Desulfobacteria</taxon>
        <taxon>Desulfobacterales</taxon>
        <taxon>Desulfobacteriaceae</taxon>
        <taxon>Desulfobacterium</taxon>
        <taxon>environmental samples</taxon>
    </lineage>
</organism>
<dbReference type="Gene3D" id="3.30.460.10">
    <property type="entry name" value="Beta Polymerase, domain 2"/>
    <property type="match status" value="1"/>
</dbReference>
<dbReference type="Pfam" id="PF01909">
    <property type="entry name" value="NTP_transf_2"/>
    <property type="match status" value="1"/>
</dbReference>
<dbReference type="InterPro" id="IPR002934">
    <property type="entry name" value="Polymerase_NTP_transf_dom"/>
</dbReference>
<name>E1YJS7_9BACT</name>
<sequence>MVEKSIQQVINAFVKELKKRKIKIAKVILYGSHVSGRAHEYSDIDVAIVSPDFGKDRYREGAKLFEIACSVDPRIEPVPISLSSYNKDTWIPIIYEIRKNGIELNAA</sequence>
<dbReference type="PANTHER" id="PTHR43449:SF1">
    <property type="entry name" value="POLYMERASE BETA NUCLEOTIDYLTRANSFERASE DOMAIN-CONTAINING PROTEIN"/>
    <property type="match status" value="1"/>
</dbReference>
<evidence type="ECO:0000313" key="3">
    <source>
        <dbReference type="EMBL" id="CBX31540.1"/>
    </source>
</evidence>
<feature type="domain" description="Polymerase nucleotidyl transferase" evidence="1">
    <location>
        <begin position="12"/>
        <end position="64"/>
    </location>
</feature>
<dbReference type="AlphaFoldDB" id="E1YJS7"/>